<dbReference type="EMBL" id="JABFTP020000174">
    <property type="protein sequence ID" value="KAL3285453.1"/>
    <property type="molecule type" value="Genomic_DNA"/>
</dbReference>
<evidence type="ECO:0000313" key="3">
    <source>
        <dbReference type="Proteomes" id="UP001516400"/>
    </source>
</evidence>
<comment type="caution">
    <text evidence="2">The sequence shown here is derived from an EMBL/GenBank/DDBJ whole genome shotgun (WGS) entry which is preliminary data.</text>
</comment>
<proteinExistence type="predicted"/>
<gene>
    <name evidence="2" type="ORF">HHI36_024227</name>
</gene>
<feature type="compositionally biased region" description="Basic and acidic residues" evidence="1">
    <location>
        <begin position="36"/>
        <end position="48"/>
    </location>
</feature>
<evidence type="ECO:0000256" key="1">
    <source>
        <dbReference type="SAM" id="MobiDB-lite"/>
    </source>
</evidence>
<accession>A0ABD2P3L8</accession>
<feature type="region of interest" description="Disordered" evidence="1">
    <location>
        <begin position="16"/>
        <end position="48"/>
    </location>
</feature>
<feature type="compositionally biased region" description="Basic and acidic residues" evidence="1">
    <location>
        <begin position="16"/>
        <end position="25"/>
    </location>
</feature>
<evidence type="ECO:0000313" key="2">
    <source>
        <dbReference type="EMBL" id="KAL3285453.1"/>
    </source>
</evidence>
<protein>
    <submittedName>
        <fullName evidence="2">Uncharacterized protein</fullName>
    </submittedName>
</protein>
<dbReference type="Proteomes" id="UP001516400">
    <property type="component" value="Unassembled WGS sequence"/>
</dbReference>
<keyword evidence="3" id="KW-1185">Reference proteome</keyword>
<sequence length="105" mass="12235">MGKLFKVFSDHKPLGNENIKSRTDEELGEDTPVLPDELKENGDSNHLENDREIAFENSMRNQDYNYTIKVEWTTVSRSENLCILVYVENGNRLNVLRMGLYKILK</sequence>
<name>A0ABD2P3L8_9CUCU</name>
<reference evidence="2 3" key="1">
    <citation type="journal article" date="2021" name="BMC Biol.">
        <title>Horizontally acquired antibacterial genes associated with adaptive radiation of ladybird beetles.</title>
        <authorList>
            <person name="Li H.S."/>
            <person name="Tang X.F."/>
            <person name="Huang Y.H."/>
            <person name="Xu Z.Y."/>
            <person name="Chen M.L."/>
            <person name="Du X.Y."/>
            <person name="Qiu B.Y."/>
            <person name="Chen P.T."/>
            <person name="Zhang W."/>
            <person name="Slipinski A."/>
            <person name="Escalona H.E."/>
            <person name="Waterhouse R.M."/>
            <person name="Zwick A."/>
            <person name="Pang H."/>
        </authorList>
    </citation>
    <scope>NUCLEOTIDE SEQUENCE [LARGE SCALE GENOMIC DNA]</scope>
    <source>
        <strain evidence="2">SYSU2018</strain>
    </source>
</reference>
<organism evidence="2 3">
    <name type="scientific">Cryptolaemus montrouzieri</name>
    <dbReference type="NCBI Taxonomy" id="559131"/>
    <lineage>
        <taxon>Eukaryota</taxon>
        <taxon>Metazoa</taxon>
        <taxon>Ecdysozoa</taxon>
        <taxon>Arthropoda</taxon>
        <taxon>Hexapoda</taxon>
        <taxon>Insecta</taxon>
        <taxon>Pterygota</taxon>
        <taxon>Neoptera</taxon>
        <taxon>Endopterygota</taxon>
        <taxon>Coleoptera</taxon>
        <taxon>Polyphaga</taxon>
        <taxon>Cucujiformia</taxon>
        <taxon>Coccinelloidea</taxon>
        <taxon>Coccinellidae</taxon>
        <taxon>Scymninae</taxon>
        <taxon>Scymnini</taxon>
        <taxon>Cryptolaemus</taxon>
    </lineage>
</organism>
<dbReference type="AlphaFoldDB" id="A0ABD2P3L8"/>